<evidence type="ECO:0000313" key="8">
    <source>
        <dbReference type="EMBL" id="SDN29895.1"/>
    </source>
</evidence>
<dbReference type="RefSeq" id="WP_091652454.1">
    <property type="nucleotide sequence ID" value="NZ_FNHQ01000036.1"/>
</dbReference>
<feature type="transmembrane region" description="Helical" evidence="6">
    <location>
        <begin position="14"/>
        <end position="37"/>
    </location>
</feature>
<keyword evidence="9" id="KW-1185">Reference proteome</keyword>
<feature type="transmembrane region" description="Helical" evidence="6">
    <location>
        <begin position="173"/>
        <end position="191"/>
    </location>
</feature>
<gene>
    <name evidence="8" type="ORF">SAMN05660299_02481</name>
</gene>
<evidence type="ECO:0000256" key="2">
    <source>
        <dbReference type="ARBA" id="ARBA00022475"/>
    </source>
</evidence>
<evidence type="ECO:0000313" key="9">
    <source>
        <dbReference type="Proteomes" id="UP000199309"/>
    </source>
</evidence>
<evidence type="ECO:0000259" key="7">
    <source>
        <dbReference type="Pfam" id="PF09335"/>
    </source>
</evidence>
<evidence type="ECO:0000256" key="4">
    <source>
        <dbReference type="ARBA" id="ARBA00022989"/>
    </source>
</evidence>
<keyword evidence="2 6" id="KW-1003">Cell membrane</keyword>
<feature type="transmembrane region" description="Helical" evidence="6">
    <location>
        <begin position="90"/>
        <end position="113"/>
    </location>
</feature>
<protein>
    <recommendedName>
        <fullName evidence="6">TVP38/TMEM64 family membrane protein</fullName>
    </recommendedName>
</protein>
<dbReference type="STRING" id="349095.SAMN05660299_02481"/>
<feature type="domain" description="VTT" evidence="7">
    <location>
        <begin position="76"/>
        <end position="191"/>
    </location>
</feature>
<feature type="transmembrane region" description="Helical" evidence="6">
    <location>
        <begin position="49"/>
        <end position="70"/>
    </location>
</feature>
<accession>A0A1H0A8U7</accession>
<dbReference type="GO" id="GO:0005886">
    <property type="term" value="C:plasma membrane"/>
    <property type="evidence" value="ECO:0007669"/>
    <property type="project" value="UniProtKB-SubCell"/>
</dbReference>
<evidence type="ECO:0000256" key="6">
    <source>
        <dbReference type="RuleBase" id="RU366058"/>
    </source>
</evidence>
<proteinExistence type="inferred from homology"/>
<organism evidence="8 9">
    <name type="scientific">Megasphaera paucivorans</name>
    <dbReference type="NCBI Taxonomy" id="349095"/>
    <lineage>
        <taxon>Bacteria</taxon>
        <taxon>Bacillati</taxon>
        <taxon>Bacillota</taxon>
        <taxon>Negativicutes</taxon>
        <taxon>Veillonellales</taxon>
        <taxon>Veillonellaceae</taxon>
        <taxon>Megasphaera</taxon>
    </lineage>
</organism>
<evidence type="ECO:0000256" key="1">
    <source>
        <dbReference type="ARBA" id="ARBA00004651"/>
    </source>
</evidence>
<dbReference type="AlphaFoldDB" id="A0A1H0A8U7"/>
<feature type="transmembrane region" description="Helical" evidence="6">
    <location>
        <begin position="203"/>
        <end position="220"/>
    </location>
</feature>
<dbReference type="Proteomes" id="UP000199309">
    <property type="component" value="Unassembled WGS sequence"/>
</dbReference>
<dbReference type="InterPro" id="IPR032816">
    <property type="entry name" value="VTT_dom"/>
</dbReference>
<dbReference type="InterPro" id="IPR015414">
    <property type="entry name" value="TMEM64"/>
</dbReference>
<evidence type="ECO:0000256" key="3">
    <source>
        <dbReference type="ARBA" id="ARBA00022692"/>
    </source>
</evidence>
<comment type="subcellular location">
    <subcellularLocation>
        <location evidence="1 6">Cell membrane</location>
        <topology evidence="1 6">Multi-pass membrane protein</topology>
    </subcellularLocation>
</comment>
<name>A0A1H0A8U7_9FIRM</name>
<keyword evidence="5 6" id="KW-0472">Membrane</keyword>
<dbReference type="PANTHER" id="PTHR12677:SF59">
    <property type="entry name" value="GOLGI APPARATUS MEMBRANE PROTEIN TVP38-RELATED"/>
    <property type="match status" value="1"/>
</dbReference>
<keyword evidence="3 6" id="KW-0812">Transmembrane</keyword>
<dbReference type="EMBL" id="FNHQ01000036">
    <property type="protein sequence ID" value="SDN29895.1"/>
    <property type="molecule type" value="Genomic_DNA"/>
</dbReference>
<evidence type="ECO:0000256" key="5">
    <source>
        <dbReference type="ARBA" id="ARBA00023136"/>
    </source>
</evidence>
<sequence>MIKGTTLDKVFKGFVIAVILFVFAGVHFLVPGFYSTLFHLTMTGNMEGLVAYITSFGYWAVIISVFMIIITNMTGLPSIPFLTVNGVIFGLVPGIIISWIGEVIGIDLGFVIMRNILREKAQKLIEENHMAEKLDQYSNIRTMTFFRAIPYTPNVLFTAIAALSRISLRDHTISALIGKIPAVIVEVWLGHDLLKFSKYGGRFLIWVTIASVAYLFYRHYKRKKNSNG</sequence>
<dbReference type="Pfam" id="PF09335">
    <property type="entry name" value="VTT_dom"/>
    <property type="match status" value="1"/>
</dbReference>
<reference evidence="8 9" key="1">
    <citation type="submission" date="2016-10" db="EMBL/GenBank/DDBJ databases">
        <authorList>
            <person name="de Groot N.N."/>
        </authorList>
    </citation>
    <scope>NUCLEOTIDE SEQUENCE [LARGE SCALE GENOMIC DNA]</scope>
    <source>
        <strain evidence="8 9">DSM 16981</strain>
    </source>
</reference>
<dbReference type="OrthoDB" id="3034435at2"/>
<comment type="similarity">
    <text evidence="6">Belongs to the TVP38/TMEM64 family.</text>
</comment>
<dbReference type="PANTHER" id="PTHR12677">
    <property type="entry name" value="GOLGI APPARATUS MEMBRANE PROTEIN TVP38-RELATED"/>
    <property type="match status" value="1"/>
</dbReference>
<keyword evidence="4 6" id="KW-1133">Transmembrane helix</keyword>